<dbReference type="SUPFAM" id="SSF52402">
    <property type="entry name" value="Adenine nucleotide alpha hydrolases-like"/>
    <property type="match status" value="1"/>
</dbReference>
<dbReference type="RefSeq" id="WP_057751761.1">
    <property type="nucleotide sequence ID" value="NZ_BJVH01000008.1"/>
</dbReference>
<comment type="similarity">
    <text evidence="1">Belongs to the universal stress protein A family.</text>
</comment>
<dbReference type="InterPro" id="IPR006016">
    <property type="entry name" value="UspA"/>
</dbReference>
<dbReference type="InterPro" id="IPR006015">
    <property type="entry name" value="Universal_stress_UspA"/>
</dbReference>
<dbReference type="PANTHER" id="PTHR46268:SF6">
    <property type="entry name" value="UNIVERSAL STRESS PROTEIN UP12"/>
    <property type="match status" value="1"/>
</dbReference>
<keyword evidence="4" id="KW-1185">Reference proteome</keyword>
<dbReference type="Gene3D" id="3.40.50.620">
    <property type="entry name" value="HUPs"/>
    <property type="match status" value="1"/>
</dbReference>
<evidence type="ECO:0000313" key="4">
    <source>
        <dbReference type="Proteomes" id="UP000051568"/>
    </source>
</evidence>
<comment type="caution">
    <text evidence="3">The sequence shown here is derived from an EMBL/GenBank/DDBJ whole genome shotgun (WGS) entry which is preliminary data.</text>
</comment>
<dbReference type="OrthoDB" id="2243761at2"/>
<dbReference type="PATRIC" id="fig|319652.3.peg.1866"/>
<dbReference type="CDD" id="cd00293">
    <property type="entry name" value="USP-like"/>
    <property type="match status" value="1"/>
</dbReference>
<feature type="domain" description="UspA" evidence="2">
    <location>
        <begin position="11"/>
        <end position="149"/>
    </location>
</feature>
<dbReference type="PANTHER" id="PTHR46268">
    <property type="entry name" value="STRESS RESPONSE PROTEIN NHAX"/>
    <property type="match status" value="1"/>
</dbReference>
<proteinExistence type="inferred from homology"/>
<dbReference type="Proteomes" id="UP000051568">
    <property type="component" value="Unassembled WGS sequence"/>
</dbReference>
<dbReference type="AlphaFoldDB" id="A0A0R2IQ99"/>
<dbReference type="EMBL" id="JQBR01000008">
    <property type="protein sequence ID" value="KRN65558.1"/>
    <property type="molecule type" value="Genomic_DNA"/>
</dbReference>
<accession>A0A0R2IQ99</accession>
<gene>
    <name evidence="3" type="ORF">IV80_GL001839</name>
</gene>
<evidence type="ECO:0000313" key="3">
    <source>
        <dbReference type="EMBL" id="KRN65558.1"/>
    </source>
</evidence>
<evidence type="ECO:0000259" key="2">
    <source>
        <dbReference type="Pfam" id="PF00582"/>
    </source>
</evidence>
<dbReference type="Pfam" id="PF00582">
    <property type="entry name" value="Usp"/>
    <property type="match status" value="1"/>
</dbReference>
<dbReference type="PRINTS" id="PR01438">
    <property type="entry name" value="UNVRSLSTRESS"/>
</dbReference>
<dbReference type="STRING" id="319652.IV80_GL001839"/>
<protein>
    <submittedName>
        <fullName evidence="3">Universal stress protein UspA nucleotide-binding protein</fullName>
    </submittedName>
</protein>
<organism evidence="3 4">
    <name type="scientific">Pediococcus cellicola</name>
    <dbReference type="NCBI Taxonomy" id="319652"/>
    <lineage>
        <taxon>Bacteria</taxon>
        <taxon>Bacillati</taxon>
        <taxon>Bacillota</taxon>
        <taxon>Bacilli</taxon>
        <taxon>Lactobacillales</taxon>
        <taxon>Lactobacillaceae</taxon>
        <taxon>Pediococcus</taxon>
    </lineage>
</organism>
<dbReference type="InterPro" id="IPR014729">
    <property type="entry name" value="Rossmann-like_a/b/a_fold"/>
</dbReference>
<reference evidence="3 4" key="1">
    <citation type="journal article" date="2015" name="Genome Announc.">
        <title>Expanding the biotechnology potential of lactobacilli through comparative genomics of 213 strains and associated genera.</title>
        <authorList>
            <person name="Sun Z."/>
            <person name="Harris H.M."/>
            <person name="McCann A."/>
            <person name="Guo C."/>
            <person name="Argimon S."/>
            <person name="Zhang W."/>
            <person name="Yang X."/>
            <person name="Jeffery I.B."/>
            <person name="Cooney J.C."/>
            <person name="Kagawa T.F."/>
            <person name="Liu W."/>
            <person name="Song Y."/>
            <person name="Salvetti E."/>
            <person name="Wrobel A."/>
            <person name="Rasinkangas P."/>
            <person name="Parkhill J."/>
            <person name="Rea M.C."/>
            <person name="O'Sullivan O."/>
            <person name="Ritari J."/>
            <person name="Douillard F.P."/>
            <person name="Paul Ross R."/>
            <person name="Yang R."/>
            <person name="Briner A.E."/>
            <person name="Felis G.E."/>
            <person name="de Vos W.M."/>
            <person name="Barrangou R."/>
            <person name="Klaenhammer T.R."/>
            <person name="Caufield P.W."/>
            <person name="Cui Y."/>
            <person name="Zhang H."/>
            <person name="O'Toole P.W."/>
        </authorList>
    </citation>
    <scope>NUCLEOTIDE SEQUENCE [LARGE SCALE GENOMIC DNA]</scope>
    <source>
        <strain evidence="3 4">DSM 17757</strain>
    </source>
</reference>
<name>A0A0R2IQ99_9LACO</name>
<evidence type="ECO:0000256" key="1">
    <source>
        <dbReference type="ARBA" id="ARBA00008791"/>
    </source>
</evidence>
<sequence>MSESRLDPKRFSKILVGVDDSPDAQLAFRFAMNRAKQDNAELDIVSILEQDDINIYQALNKDYIQQKRSDLEKHLQGYRKIAEEFGIRKVQTYTAEGDAGETIVKDVIPHVQPDLLVIGSSSRSGVARYFGSQASYMAKYSPVSVLVIR</sequence>